<evidence type="ECO:0000259" key="1">
    <source>
        <dbReference type="SMART" id="SM00198"/>
    </source>
</evidence>
<dbReference type="InterPro" id="IPR035940">
    <property type="entry name" value="CAP_sf"/>
</dbReference>
<dbReference type="SMART" id="SM00198">
    <property type="entry name" value="SCP"/>
    <property type="match status" value="1"/>
</dbReference>
<dbReference type="Gene3D" id="3.40.33.10">
    <property type="entry name" value="CAP"/>
    <property type="match status" value="1"/>
</dbReference>
<evidence type="ECO:0000313" key="2">
    <source>
        <dbReference type="EMBL" id="KHJ82258.1"/>
    </source>
</evidence>
<feature type="domain" description="SCP" evidence="1">
    <location>
        <begin position="1"/>
        <end position="153"/>
    </location>
</feature>
<protein>
    <submittedName>
        <fullName evidence="2">SCP-like protein</fullName>
    </submittedName>
</protein>
<keyword evidence="3" id="KW-1185">Reference proteome</keyword>
<dbReference type="InterPro" id="IPR001283">
    <property type="entry name" value="CRISP-related"/>
</dbReference>
<reference evidence="2 3" key="1">
    <citation type="submission" date="2014-03" db="EMBL/GenBank/DDBJ databases">
        <title>Draft genome of the hookworm Oesophagostomum dentatum.</title>
        <authorList>
            <person name="Mitreva M."/>
        </authorList>
    </citation>
    <scope>NUCLEOTIDE SEQUENCE [LARGE SCALE GENOMIC DNA]</scope>
    <source>
        <strain evidence="2 3">OD-Hann</strain>
    </source>
</reference>
<evidence type="ECO:0000313" key="3">
    <source>
        <dbReference type="Proteomes" id="UP000053660"/>
    </source>
</evidence>
<dbReference type="AlphaFoldDB" id="A0A0B1SAD5"/>
<dbReference type="EMBL" id="KN580900">
    <property type="protein sequence ID" value="KHJ82258.1"/>
    <property type="molecule type" value="Genomic_DNA"/>
</dbReference>
<dbReference type="CDD" id="cd05380">
    <property type="entry name" value="CAP_euk"/>
    <property type="match status" value="1"/>
</dbReference>
<dbReference type="InterPro" id="IPR014044">
    <property type="entry name" value="CAP_dom"/>
</dbReference>
<accession>A0A0B1SAD5</accession>
<dbReference type="PRINTS" id="PR00837">
    <property type="entry name" value="V5TPXLIKE"/>
</dbReference>
<dbReference type="Proteomes" id="UP000053660">
    <property type="component" value="Unassembled WGS sequence"/>
</dbReference>
<proteinExistence type="predicted"/>
<dbReference type="Pfam" id="PF00188">
    <property type="entry name" value="CAP"/>
    <property type="match status" value="1"/>
</dbReference>
<name>A0A0B1SAD5_OESDE</name>
<dbReference type="OrthoDB" id="5816351at2759"/>
<dbReference type="SUPFAM" id="SSF55797">
    <property type="entry name" value="PR-1-like"/>
    <property type="match status" value="1"/>
</dbReference>
<gene>
    <name evidence="2" type="ORF">OESDEN_18050</name>
</gene>
<sequence>MHNNFRGSVARGQTEVSAGWGIAPPAALMYRMKYDCDAESHAQQAVSTCRTTPLPSHALGHHKQNLHVLRTVHTTPEGAIQNAVVTWWSELARFGMRSNMMFYPSERTRGHRSVENWSKMAWWSNMRIGCAIQHCGLYYVTSCMYHPGGNYDYAYVYRVGAVCSDCPSGSCDYQALCRW</sequence>
<organism evidence="2 3">
    <name type="scientific">Oesophagostomum dentatum</name>
    <name type="common">Nodular worm</name>
    <dbReference type="NCBI Taxonomy" id="61180"/>
    <lineage>
        <taxon>Eukaryota</taxon>
        <taxon>Metazoa</taxon>
        <taxon>Ecdysozoa</taxon>
        <taxon>Nematoda</taxon>
        <taxon>Chromadorea</taxon>
        <taxon>Rhabditida</taxon>
        <taxon>Rhabditina</taxon>
        <taxon>Rhabditomorpha</taxon>
        <taxon>Strongyloidea</taxon>
        <taxon>Strongylidae</taxon>
        <taxon>Oesophagostomum</taxon>
    </lineage>
</organism>